<evidence type="ECO:0000313" key="1">
    <source>
        <dbReference type="EMBL" id="KAJ0045912.1"/>
    </source>
</evidence>
<reference evidence="2" key="1">
    <citation type="journal article" date="2023" name="G3 (Bethesda)">
        <title>Genome assembly and association tests identify interacting loci associated with vigor, precocity, and sex in interspecific pistachio rootstocks.</title>
        <authorList>
            <person name="Palmer W."/>
            <person name="Jacygrad E."/>
            <person name="Sagayaradj S."/>
            <person name="Cavanaugh K."/>
            <person name="Han R."/>
            <person name="Bertier L."/>
            <person name="Beede B."/>
            <person name="Kafkas S."/>
            <person name="Golino D."/>
            <person name="Preece J."/>
            <person name="Michelmore R."/>
        </authorList>
    </citation>
    <scope>NUCLEOTIDE SEQUENCE [LARGE SCALE GENOMIC DNA]</scope>
</reference>
<organism evidence="1 2">
    <name type="scientific">Pistacia integerrima</name>
    <dbReference type="NCBI Taxonomy" id="434235"/>
    <lineage>
        <taxon>Eukaryota</taxon>
        <taxon>Viridiplantae</taxon>
        <taxon>Streptophyta</taxon>
        <taxon>Embryophyta</taxon>
        <taxon>Tracheophyta</taxon>
        <taxon>Spermatophyta</taxon>
        <taxon>Magnoliopsida</taxon>
        <taxon>eudicotyledons</taxon>
        <taxon>Gunneridae</taxon>
        <taxon>Pentapetalae</taxon>
        <taxon>rosids</taxon>
        <taxon>malvids</taxon>
        <taxon>Sapindales</taxon>
        <taxon>Anacardiaceae</taxon>
        <taxon>Pistacia</taxon>
    </lineage>
</organism>
<protein>
    <submittedName>
        <fullName evidence="1">Uncharacterized protein</fullName>
    </submittedName>
</protein>
<keyword evidence="2" id="KW-1185">Reference proteome</keyword>
<gene>
    <name evidence="1" type="ORF">Pint_04772</name>
</gene>
<proteinExistence type="predicted"/>
<comment type="caution">
    <text evidence="1">The sequence shown here is derived from an EMBL/GenBank/DDBJ whole genome shotgun (WGS) entry which is preliminary data.</text>
</comment>
<dbReference type="EMBL" id="CM047738">
    <property type="protein sequence ID" value="KAJ0045912.1"/>
    <property type="molecule type" value="Genomic_DNA"/>
</dbReference>
<name>A0ACC0Z6P7_9ROSI</name>
<evidence type="ECO:0000313" key="2">
    <source>
        <dbReference type="Proteomes" id="UP001163603"/>
    </source>
</evidence>
<accession>A0ACC0Z6P7</accession>
<sequence length="191" mass="21991">MDLLKFSFKKEGMRYTTRRNHSLFLRLEPKGEFNIYRITNGKLEIFDLSIQKLYGECIYPTYRGNYGDAPLSCQNITLHNFLTLENVSFFGFVSQFVDINVESCKMACLNDCSCKAALFQYKSNLKIGNCSLPMELYSLRNNTGVVFNDNALAFIKFYLLEHAIATKDGGRKNLCFKCKDETTPMTHVPFM</sequence>
<dbReference type="Proteomes" id="UP001163603">
    <property type="component" value="Chromosome 3"/>
</dbReference>